<evidence type="ECO:0000256" key="3">
    <source>
        <dbReference type="RuleBase" id="RU000363"/>
    </source>
</evidence>
<dbReference type="InterPro" id="IPR036291">
    <property type="entry name" value="NAD(P)-bd_dom_sf"/>
</dbReference>
<name>A0ABP8RNJ1_9PSEU</name>
<dbReference type="PIRSF" id="PIRSF000126">
    <property type="entry name" value="11-beta-HSD1"/>
    <property type="match status" value="1"/>
</dbReference>
<comment type="similarity">
    <text evidence="1 3">Belongs to the short-chain dehydrogenases/reductases (SDR) family.</text>
</comment>
<proteinExistence type="inferred from homology"/>
<dbReference type="PANTHER" id="PTHR44196:SF2">
    <property type="entry name" value="SHORT-CHAIN DEHYDROGENASE-RELATED"/>
    <property type="match status" value="1"/>
</dbReference>
<dbReference type="InterPro" id="IPR057326">
    <property type="entry name" value="KR_dom"/>
</dbReference>
<accession>A0ABP8RNJ1</accession>
<dbReference type="Gene3D" id="3.40.50.720">
    <property type="entry name" value="NAD(P)-binding Rossmann-like Domain"/>
    <property type="match status" value="1"/>
</dbReference>
<reference evidence="6" key="1">
    <citation type="journal article" date="2019" name="Int. J. Syst. Evol. Microbiol.">
        <title>The Global Catalogue of Microorganisms (GCM) 10K type strain sequencing project: providing services to taxonomists for standard genome sequencing and annotation.</title>
        <authorList>
            <consortium name="The Broad Institute Genomics Platform"/>
            <consortium name="The Broad Institute Genome Sequencing Center for Infectious Disease"/>
            <person name="Wu L."/>
            <person name="Ma J."/>
        </authorList>
    </citation>
    <scope>NUCLEOTIDE SEQUENCE [LARGE SCALE GENOMIC DNA]</scope>
    <source>
        <strain evidence="6">JCM 17906</strain>
    </source>
</reference>
<sequence length="270" mass="28535">MDHRNQTVLVTGAGSGIGDSFAREAARRGSDLVLVARRAERLEALAAELTATHGTTVEIIPMDLGGPEAAAELVAEVDRRGIEVTALVNNAGFGDHGLVHEQDPARLQEMVQLNVGTLVGLSRAFLPRLRAGGCYLVNVASLAAYQPIPELAVYAATKAFVLSFTEALWHETKGTDLRVLCLSPGLTGTEFLEVAGEVAAGGTSMMQTPEQVVDTAMRTLDGRSTPSVVSGALNRVTANLHRFFPRRLGIEVIARVTASRPPAVAATSSR</sequence>
<dbReference type="RefSeq" id="WP_345415150.1">
    <property type="nucleotide sequence ID" value="NZ_BAABGT010000027.1"/>
</dbReference>
<organism evidence="5 6">
    <name type="scientific">Pseudonocardia xishanensis</name>
    <dbReference type="NCBI Taxonomy" id="630995"/>
    <lineage>
        <taxon>Bacteria</taxon>
        <taxon>Bacillati</taxon>
        <taxon>Actinomycetota</taxon>
        <taxon>Actinomycetes</taxon>
        <taxon>Pseudonocardiales</taxon>
        <taxon>Pseudonocardiaceae</taxon>
        <taxon>Pseudonocardia</taxon>
    </lineage>
</organism>
<evidence type="ECO:0000256" key="1">
    <source>
        <dbReference type="ARBA" id="ARBA00006484"/>
    </source>
</evidence>
<feature type="domain" description="Ketoreductase" evidence="4">
    <location>
        <begin position="6"/>
        <end position="189"/>
    </location>
</feature>
<evidence type="ECO:0000313" key="6">
    <source>
        <dbReference type="Proteomes" id="UP001501598"/>
    </source>
</evidence>
<protein>
    <submittedName>
        <fullName evidence="5">SDR family oxidoreductase</fullName>
    </submittedName>
</protein>
<dbReference type="PRINTS" id="PR00080">
    <property type="entry name" value="SDRFAMILY"/>
</dbReference>
<keyword evidence="6" id="KW-1185">Reference proteome</keyword>
<dbReference type="Pfam" id="PF00106">
    <property type="entry name" value="adh_short"/>
    <property type="match status" value="1"/>
</dbReference>
<dbReference type="InterPro" id="IPR002347">
    <property type="entry name" value="SDR_fam"/>
</dbReference>
<dbReference type="SMART" id="SM00822">
    <property type="entry name" value="PKS_KR"/>
    <property type="match status" value="1"/>
</dbReference>
<evidence type="ECO:0000259" key="4">
    <source>
        <dbReference type="SMART" id="SM00822"/>
    </source>
</evidence>
<comment type="caution">
    <text evidence="5">The sequence shown here is derived from an EMBL/GenBank/DDBJ whole genome shotgun (WGS) entry which is preliminary data.</text>
</comment>
<gene>
    <name evidence="5" type="ORF">GCM10023175_20680</name>
</gene>
<keyword evidence="2" id="KW-0560">Oxidoreductase</keyword>
<dbReference type="SUPFAM" id="SSF51735">
    <property type="entry name" value="NAD(P)-binding Rossmann-fold domains"/>
    <property type="match status" value="1"/>
</dbReference>
<evidence type="ECO:0000256" key="2">
    <source>
        <dbReference type="ARBA" id="ARBA00023002"/>
    </source>
</evidence>
<evidence type="ECO:0000313" key="5">
    <source>
        <dbReference type="EMBL" id="GAA4543636.1"/>
    </source>
</evidence>
<dbReference type="EMBL" id="BAABGT010000027">
    <property type="protein sequence ID" value="GAA4543636.1"/>
    <property type="molecule type" value="Genomic_DNA"/>
</dbReference>
<dbReference type="PANTHER" id="PTHR44196">
    <property type="entry name" value="DEHYDROGENASE/REDUCTASE SDR FAMILY MEMBER 7B"/>
    <property type="match status" value="1"/>
</dbReference>
<dbReference type="CDD" id="cd05233">
    <property type="entry name" value="SDR_c"/>
    <property type="match status" value="1"/>
</dbReference>
<dbReference type="PRINTS" id="PR00081">
    <property type="entry name" value="GDHRDH"/>
</dbReference>
<dbReference type="Proteomes" id="UP001501598">
    <property type="component" value="Unassembled WGS sequence"/>
</dbReference>